<keyword evidence="2" id="KW-1185">Reference proteome</keyword>
<name>A0AAV7IBJ0_COTGL</name>
<accession>A0AAV7IBJ0</accession>
<sequence length="364" mass="42076">MIEILHDHSDVEDSYPEAESSIESKPVSVLHCLRKFLEINNDRYVKRITRAIRYKDTELIDSLLLCRVKISTSTEKILMVTTLLLDKLIKHGGSSKFWANSSDLIHHVLLCKEEHEAMRIIFFLIKRYAKIHGPYANEIVNVVEMRNFEHILKLLVRNNININFIQYSNDLFFHTVVKNNSAADRTNFVQTLLDGGVDINATNSSNELAIEVCCDKYKKVLKKHIVNLIAAGCYVAKKNCEAVKDDDELINHRNECDTEVLKMKNAPTEDSNITLDKVLSLNIYTLAVGLTHADLDELLYFDINTYPIYRGLLYYRLSHISVRQMLLNSIDTFEKTLLFELPFTFIFKLYSYLTDQNLQLLAVF</sequence>
<reference evidence="1 2" key="1">
    <citation type="journal article" date="2021" name="J. Hered.">
        <title>A chromosome-level genome assembly of the parasitoid wasp, Cotesia glomerata (Hymenoptera: Braconidae).</title>
        <authorList>
            <person name="Pinto B.J."/>
            <person name="Weis J.J."/>
            <person name="Gamble T."/>
            <person name="Ode P.J."/>
            <person name="Paul R."/>
            <person name="Zaspel J.M."/>
        </authorList>
    </citation>
    <scope>NUCLEOTIDE SEQUENCE [LARGE SCALE GENOMIC DNA]</scope>
    <source>
        <strain evidence="1">CgM1</strain>
    </source>
</reference>
<dbReference type="Proteomes" id="UP000826195">
    <property type="component" value="Unassembled WGS sequence"/>
</dbReference>
<comment type="caution">
    <text evidence="1">The sequence shown here is derived from an EMBL/GenBank/DDBJ whole genome shotgun (WGS) entry which is preliminary data.</text>
</comment>
<dbReference type="EMBL" id="JAHXZJ010001864">
    <property type="protein sequence ID" value="KAH0549134.1"/>
    <property type="molecule type" value="Genomic_DNA"/>
</dbReference>
<protein>
    <submittedName>
        <fullName evidence="1">Uncharacterized protein</fullName>
    </submittedName>
</protein>
<evidence type="ECO:0000313" key="1">
    <source>
        <dbReference type="EMBL" id="KAH0549134.1"/>
    </source>
</evidence>
<dbReference type="SUPFAM" id="SSF48403">
    <property type="entry name" value="Ankyrin repeat"/>
    <property type="match status" value="1"/>
</dbReference>
<gene>
    <name evidence="1" type="ORF">KQX54_006474</name>
</gene>
<proteinExistence type="predicted"/>
<evidence type="ECO:0000313" key="2">
    <source>
        <dbReference type="Proteomes" id="UP000826195"/>
    </source>
</evidence>
<dbReference type="InterPro" id="IPR036770">
    <property type="entry name" value="Ankyrin_rpt-contain_sf"/>
</dbReference>
<dbReference type="AlphaFoldDB" id="A0AAV7IBJ0"/>
<dbReference type="Gene3D" id="1.25.40.20">
    <property type="entry name" value="Ankyrin repeat-containing domain"/>
    <property type="match status" value="1"/>
</dbReference>
<organism evidence="1 2">
    <name type="scientific">Cotesia glomerata</name>
    <name type="common">Lepidopteran parasitic wasp</name>
    <name type="synonym">Apanteles glomeratus</name>
    <dbReference type="NCBI Taxonomy" id="32391"/>
    <lineage>
        <taxon>Eukaryota</taxon>
        <taxon>Metazoa</taxon>
        <taxon>Ecdysozoa</taxon>
        <taxon>Arthropoda</taxon>
        <taxon>Hexapoda</taxon>
        <taxon>Insecta</taxon>
        <taxon>Pterygota</taxon>
        <taxon>Neoptera</taxon>
        <taxon>Endopterygota</taxon>
        <taxon>Hymenoptera</taxon>
        <taxon>Apocrita</taxon>
        <taxon>Ichneumonoidea</taxon>
        <taxon>Braconidae</taxon>
        <taxon>Microgastrinae</taxon>
        <taxon>Cotesia</taxon>
    </lineage>
</organism>